<feature type="chain" id="PRO_5015478214" description="LAGLIDADG endonuclease" evidence="2">
    <location>
        <begin position="22"/>
        <end position="526"/>
    </location>
</feature>
<dbReference type="GeneID" id="36953415"/>
<evidence type="ECO:0000256" key="2">
    <source>
        <dbReference type="SAM" id="SignalP"/>
    </source>
</evidence>
<feature type="transmembrane region" description="Helical" evidence="1">
    <location>
        <begin position="57"/>
        <end position="79"/>
    </location>
</feature>
<accession>A0A2S1WBN7</accession>
<name>A0A2S1WBN7_9APHY</name>
<proteinExistence type="predicted"/>
<geneLocation type="mitochondrion" evidence="3"/>
<evidence type="ECO:0008006" key="4">
    <source>
        <dbReference type="Google" id="ProtNLM"/>
    </source>
</evidence>
<protein>
    <recommendedName>
        <fullName evidence="4">LAGLIDADG endonuclease</fullName>
    </recommendedName>
</protein>
<keyword evidence="1" id="KW-0812">Transmembrane</keyword>
<feature type="transmembrane region" description="Helical" evidence="1">
    <location>
        <begin position="28"/>
        <end position="50"/>
    </location>
</feature>
<reference evidence="3" key="1">
    <citation type="journal article" date="2019" name="Int. J. Biol. Macromol.">
        <title>The complete mitochondrial genomes of five important medicinal Ganoderma species: Features, evolution, and phylogeny.</title>
        <authorList>
            <person name="Li Q."/>
            <person name="Xiang D."/>
            <person name="Wan Y."/>
            <person name="Wu Q."/>
            <person name="Wu X."/>
            <person name="Ma C."/>
            <person name="Song Y."/>
            <person name="Zhao G."/>
            <person name="Huang W."/>
        </authorList>
    </citation>
    <scope>NUCLEOTIDE SEQUENCE</scope>
</reference>
<keyword evidence="3" id="KW-0496">Mitochondrion</keyword>
<feature type="transmembrane region" description="Helical" evidence="1">
    <location>
        <begin position="499"/>
        <end position="521"/>
    </location>
</feature>
<sequence>MAMIFLSILILIVAIALPSISQNIRSILYVRISSIIFIYAGALAFNAFYIQSIGSGIGIYSGLFQVTTINLIFDVLIYINNNIYFIINDSVSHETLMLVYTNLIKTRINNKKSFHSSKVLNANVPPLSNNPEQDAIDFKEMLDHSEPMTASEYIEATITPFAEAFPQLSNKPLGKKKEIIEQSLNSLVENVNKDNADLFTPLLPLFTNKNNINRIVDMTNPNLLSNDLRFKNTVDKILSENNIISQTGGKVIAYSNGKMIIDVNSIEEYIEKLIRIYKENPDLITYGVPGGLLLYKAVVYLHAKTAFVDPNTLKDESLRLAYLQMRAKQVFIFNTTAASYHKIKIYFYIREIVKGLMGIGYAIKNNRSKSINTMISGINDKDKSISIFTLLSNKINNNSYGKYIFLLIFIIIVVLLPYSSIPTLSFLNLQMFTMLKIIGVLFTNLLLIYNLLTLYYMNKYTRVDTIHFKKYTPAFVKSYFMELHSMSKLKDVYIIKEMVIKNTILCFLLQTVVLILLLVLYKPITP</sequence>
<evidence type="ECO:0000256" key="1">
    <source>
        <dbReference type="SAM" id="Phobius"/>
    </source>
</evidence>
<dbReference type="AlphaFoldDB" id="A0A2S1WBN7"/>
<dbReference type="EMBL" id="MH252535">
    <property type="protein sequence ID" value="AWJ64003.1"/>
    <property type="molecule type" value="Genomic_DNA"/>
</dbReference>
<dbReference type="RefSeq" id="YP_009493208.1">
    <property type="nucleotide sequence ID" value="NC_037938.1"/>
</dbReference>
<keyword evidence="1" id="KW-0472">Membrane</keyword>
<feature type="signal peptide" evidence="2">
    <location>
        <begin position="1"/>
        <end position="21"/>
    </location>
</feature>
<keyword evidence="2" id="KW-0732">Signal</keyword>
<feature type="transmembrane region" description="Helical" evidence="1">
    <location>
        <begin position="433"/>
        <end position="452"/>
    </location>
</feature>
<organism evidence="3">
    <name type="scientific">Ganoderma calidophilum</name>
    <dbReference type="NCBI Taxonomy" id="2026244"/>
    <lineage>
        <taxon>Eukaryota</taxon>
        <taxon>Fungi</taxon>
        <taxon>Dikarya</taxon>
        <taxon>Basidiomycota</taxon>
        <taxon>Agaricomycotina</taxon>
        <taxon>Agaricomycetes</taxon>
        <taxon>Polyporales</taxon>
        <taxon>Polyporaceae</taxon>
        <taxon>Ganoderma</taxon>
    </lineage>
</organism>
<evidence type="ECO:0000313" key="3">
    <source>
        <dbReference type="EMBL" id="AWJ64003.1"/>
    </source>
</evidence>
<keyword evidence="1" id="KW-1133">Transmembrane helix</keyword>
<gene>
    <name evidence="3" type="primary">orf526</name>
</gene>
<feature type="transmembrane region" description="Helical" evidence="1">
    <location>
        <begin position="403"/>
        <end position="421"/>
    </location>
</feature>